<feature type="transmembrane region" description="Helical" evidence="12">
    <location>
        <begin position="183"/>
        <end position="203"/>
    </location>
</feature>
<feature type="transmembrane region" description="Helical" evidence="12">
    <location>
        <begin position="215"/>
        <end position="233"/>
    </location>
</feature>
<evidence type="ECO:0000256" key="11">
    <source>
        <dbReference type="ARBA" id="ARBA00047375"/>
    </source>
</evidence>
<evidence type="ECO:0000256" key="5">
    <source>
        <dbReference type="ARBA" id="ARBA00022692"/>
    </source>
</evidence>
<evidence type="ECO:0000313" key="14">
    <source>
        <dbReference type="EMBL" id="CAL1131334.1"/>
    </source>
</evidence>
<evidence type="ECO:0000256" key="9">
    <source>
        <dbReference type="ARBA" id="ARBA00023136"/>
    </source>
</evidence>
<evidence type="ECO:0000256" key="10">
    <source>
        <dbReference type="ARBA" id="ARBA00023160"/>
    </source>
</evidence>
<comment type="similarity">
    <text evidence="2 12">Belongs to the ELO family.</text>
</comment>
<dbReference type="EMBL" id="CAMXCT010000378">
    <property type="protein sequence ID" value="CAI3977959.1"/>
    <property type="molecule type" value="Genomic_DNA"/>
</dbReference>
<comment type="subcellular location">
    <subcellularLocation>
        <location evidence="1">Membrane</location>
        <topology evidence="1">Multi-pass membrane protein</topology>
    </subcellularLocation>
</comment>
<dbReference type="EMBL" id="CAMXCT020000378">
    <property type="protein sequence ID" value="CAL1131334.1"/>
    <property type="molecule type" value="Genomic_DNA"/>
</dbReference>
<keyword evidence="7 12" id="KW-1133">Transmembrane helix</keyword>
<reference evidence="13" key="1">
    <citation type="submission" date="2022-10" db="EMBL/GenBank/DDBJ databases">
        <authorList>
            <person name="Chen Y."/>
            <person name="Dougan E. K."/>
            <person name="Chan C."/>
            <person name="Rhodes N."/>
            <person name="Thang M."/>
        </authorList>
    </citation>
    <scope>NUCLEOTIDE SEQUENCE</scope>
</reference>
<keyword evidence="3 12" id="KW-0444">Lipid biosynthesis</keyword>
<dbReference type="EC" id="2.3.1.-" evidence="12"/>
<dbReference type="GO" id="GO:0005789">
    <property type="term" value="C:endoplasmic reticulum membrane"/>
    <property type="evidence" value="ECO:0007669"/>
    <property type="project" value="TreeGrafter"/>
</dbReference>
<evidence type="ECO:0000256" key="12">
    <source>
        <dbReference type="RuleBase" id="RU361115"/>
    </source>
</evidence>
<gene>
    <name evidence="13" type="ORF">C1SCF055_LOCUS6055</name>
</gene>
<evidence type="ECO:0000256" key="2">
    <source>
        <dbReference type="ARBA" id="ARBA00007263"/>
    </source>
</evidence>
<evidence type="ECO:0000256" key="8">
    <source>
        <dbReference type="ARBA" id="ARBA00023098"/>
    </source>
</evidence>
<dbReference type="PANTHER" id="PTHR11157:SF134">
    <property type="entry name" value="ELONGATION OF FATTY ACIDS PROTEIN 1-RELATED"/>
    <property type="match status" value="1"/>
</dbReference>
<sequence length="415" mass="46779">MYSDFEWKGAPLSSLTFPIITGLIYLVAVLLLLHLVPEGGFPLERVFLVHNIFLSGLSIVLCGGCIWEIGARAWSEGAVDWMLCENSHVAARGPLYFWSYAFYASKYYELLDTFLAVLNGSRPKHFLLHVYHHALVPVMVWSWLEYRMSLQFIGVILNTFVHIVMYAFFALKVLKVSTPWKRYVTLLQITQFLCMIPCGVAVVVKEWMGCTCSGWWVMLVNLCFNLTLLKLFIDVSRGHGQVTDAPCRFEVPTSHVIVPQEEKLYLPCLQPFKRQGQSIRLLAKLQPFMVAWGALHDNEIAPIPEEEYVATRAEAMAELCDETLNAVAEIHAEAEKIYEQVQGIVEGICSAFTCCFTAATVSEEEWYSPDQTSVDLDCFATRSDVVPYDPLAPPHSMAAMTANDSFTASTEEQNL</sequence>
<dbReference type="InterPro" id="IPR002076">
    <property type="entry name" value="ELO_fam"/>
</dbReference>
<evidence type="ECO:0000256" key="4">
    <source>
        <dbReference type="ARBA" id="ARBA00022679"/>
    </source>
</evidence>
<dbReference type="GO" id="GO:0019367">
    <property type="term" value="P:fatty acid elongation, saturated fatty acid"/>
    <property type="evidence" value="ECO:0007669"/>
    <property type="project" value="TreeGrafter"/>
</dbReference>
<comment type="catalytic activity">
    <reaction evidence="12">
        <text>an acyl-CoA + malonyl-CoA + H(+) = a 3-oxoacyl-CoA + CO2 + CoA</text>
        <dbReference type="Rhea" id="RHEA:50252"/>
        <dbReference type="ChEBI" id="CHEBI:15378"/>
        <dbReference type="ChEBI" id="CHEBI:16526"/>
        <dbReference type="ChEBI" id="CHEBI:57287"/>
        <dbReference type="ChEBI" id="CHEBI:57384"/>
        <dbReference type="ChEBI" id="CHEBI:58342"/>
        <dbReference type="ChEBI" id="CHEBI:90726"/>
    </reaction>
    <physiologicalReaction direction="left-to-right" evidence="12">
        <dbReference type="Rhea" id="RHEA:50253"/>
    </physiologicalReaction>
</comment>
<evidence type="ECO:0000313" key="15">
    <source>
        <dbReference type="Proteomes" id="UP001152797"/>
    </source>
</evidence>
<dbReference type="Proteomes" id="UP001152797">
    <property type="component" value="Unassembled WGS sequence"/>
</dbReference>
<evidence type="ECO:0000256" key="1">
    <source>
        <dbReference type="ARBA" id="ARBA00004141"/>
    </source>
</evidence>
<evidence type="ECO:0000256" key="6">
    <source>
        <dbReference type="ARBA" id="ARBA00022832"/>
    </source>
</evidence>
<evidence type="ECO:0000313" key="13">
    <source>
        <dbReference type="EMBL" id="CAI3977959.1"/>
    </source>
</evidence>
<feature type="transmembrane region" description="Helical" evidence="12">
    <location>
        <begin position="12"/>
        <end position="35"/>
    </location>
</feature>
<dbReference type="GO" id="GO:0034626">
    <property type="term" value="P:fatty acid elongation, polyunsaturated fatty acid"/>
    <property type="evidence" value="ECO:0007669"/>
    <property type="project" value="TreeGrafter"/>
</dbReference>
<keyword evidence="4 12" id="KW-0808">Transferase</keyword>
<dbReference type="GO" id="GO:0030148">
    <property type="term" value="P:sphingolipid biosynthetic process"/>
    <property type="evidence" value="ECO:0007669"/>
    <property type="project" value="TreeGrafter"/>
</dbReference>
<dbReference type="GO" id="GO:0034625">
    <property type="term" value="P:fatty acid elongation, monounsaturated fatty acid"/>
    <property type="evidence" value="ECO:0007669"/>
    <property type="project" value="TreeGrafter"/>
</dbReference>
<name>A0A9P1FI52_9DINO</name>
<keyword evidence="6 12" id="KW-0276">Fatty acid metabolism</keyword>
<proteinExistence type="inferred from homology"/>
<dbReference type="GO" id="GO:0009922">
    <property type="term" value="F:fatty acid elongase activity"/>
    <property type="evidence" value="ECO:0007669"/>
    <property type="project" value="UniProtKB-EC"/>
</dbReference>
<keyword evidence="5 12" id="KW-0812">Transmembrane</keyword>
<organism evidence="13">
    <name type="scientific">Cladocopium goreaui</name>
    <dbReference type="NCBI Taxonomy" id="2562237"/>
    <lineage>
        <taxon>Eukaryota</taxon>
        <taxon>Sar</taxon>
        <taxon>Alveolata</taxon>
        <taxon>Dinophyceae</taxon>
        <taxon>Suessiales</taxon>
        <taxon>Symbiodiniaceae</taxon>
        <taxon>Cladocopium</taxon>
    </lineage>
</organism>
<dbReference type="Pfam" id="PF01151">
    <property type="entry name" value="ELO"/>
    <property type="match status" value="1"/>
</dbReference>
<dbReference type="GO" id="GO:0042761">
    <property type="term" value="P:very long-chain fatty acid biosynthetic process"/>
    <property type="evidence" value="ECO:0007669"/>
    <property type="project" value="TreeGrafter"/>
</dbReference>
<comment type="caution">
    <text evidence="13">The sequence shown here is derived from an EMBL/GenBank/DDBJ whole genome shotgun (WGS) entry which is preliminary data.</text>
</comment>
<dbReference type="EMBL" id="CAMXCT030000378">
    <property type="protein sequence ID" value="CAL4765271.1"/>
    <property type="molecule type" value="Genomic_DNA"/>
</dbReference>
<keyword evidence="8 12" id="KW-0443">Lipid metabolism</keyword>
<keyword evidence="15" id="KW-1185">Reference proteome</keyword>
<dbReference type="AlphaFoldDB" id="A0A9P1FI52"/>
<dbReference type="OrthoDB" id="434092at2759"/>
<feature type="transmembrane region" description="Helical" evidence="12">
    <location>
        <begin position="150"/>
        <end position="171"/>
    </location>
</feature>
<feature type="transmembrane region" description="Helical" evidence="12">
    <location>
        <begin position="47"/>
        <end position="67"/>
    </location>
</feature>
<dbReference type="PANTHER" id="PTHR11157">
    <property type="entry name" value="FATTY ACID ACYL TRANSFERASE-RELATED"/>
    <property type="match status" value="1"/>
</dbReference>
<protein>
    <recommendedName>
        <fullName evidence="12">Elongation of fatty acids protein</fullName>
        <ecNumber evidence="12">2.3.1.-</ecNumber>
    </recommendedName>
</protein>
<comment type="catalytic activity">
    <reaction evidence="11">
        <text>a very-long-chain acyl-CoA + malonyl-CoA + H(+) = a very-long-chain 3-oxoacyl-CoA + CO2 + CoA</text>
        <dbReference type="Rhea" id="RHEA:32727"/>
        <dbReference type="ChEBI" id="CHEBI:15378"/>
        <dbReference type="ChEBI" id="CHEBI:16526"/>
        <dbReference type="ChEBI" id="CHEBI:57287"/>
        <dbReference type="ChEBI" id="CHEBI:57384"/>
        <dbReference type="ChEBI" id="CHEBI:90725"/>
        <dbReference type="ChEBI" id="CHEBI:90736"/>
        <dbReference type="EC" id="2.3.1.199"/>
    </reaction>
</comment>
<keyword evidence="10 12" id="KW-0275">Fatty acid biosynthesis</keyword>
<evidence type="ECO:0000256" key="7">
    <source>
        <dbReference type="ARBA" id="ARBA00022989"/>
    </source>
</evidence>
<accession>A0A9P1FI52</accession>
<reference evidence="14" key="2">
    <citation type="submission" date="2024-04" db="EMBL/GenBank/DDBJ databases">
        <authorList>
            <person name="Chen Y."/>
            <person name="Shah S."/>
            <person name="Dougan E. K."/>
            <person name="Thang M."/>
            <person name="Chan C."/>
        </authorList>
    </citation>
    <scope>NUCLEOTIDE SEQUENCE [LARGE SCALE GENOMIC DNA]</scope>
</reference>
<evidence type="ECO:0000256" key="3">
    <source>
        <dbReference type="ARBA" id="ARBA00022516"/>
    </source>
</evidence>
<keyword evidence="9 12" id="KW-0472">Membrane</keyword>